<gene>
    <name evidence="2" type="ORF">METZ01_LOCUS188191</name>
</gene>
<dbReference type="InterPro" id="IPR046513">
    <property type="entry name" value="DUF6691"/>
</dbReference>
<proteinExistence type="predicted"/>
<feature type="non-terminal residue" evidence="2">
    <location>
        <position position="1"/>
    </location>
</feature>
<feature type="transmembrane region" description="Helical" evidence="1">
    <location>
        <begin position="24"/>
        <end position="43"/>
    </location>
</feature>
<feature type="transmembrane region" description="Helical" evidence="1">
    <location>
        <begin position="98"/>
        <end position="116"/>
    </location>
</feature>
<organism evidence="2">
    <name type="scientific">marine metagenome</name>
    <dbReference type="NCBI Taxonomy" id="408172"/>
    <lineage>
        <taxon>unclassified sequences</taxon>
        <taxon>metagenomes</taxon>
        <taxon>ecological metagenomes</taxon>
    </lineage>
</organism>
<accession>A0A382DCF2</accession>
<keyword evidence="1" id="KW-0472">Membrane</keyword>
<keyword evidence="1" id="KW-1133">Transmembrane helix</keyword>
<reference evidence="2" key="1">
    <citation type="submission" date="2018-05" db="EMBL/GenBank/DDBJ databases">
        <authorList>
            <person name="Lanie J.A."/>
            <person name="Ng W.-L."/>
            <person name="Kazmierczak K.M."/>
            <person name="Andrzejewski T.M."/>
            <person name="Davidsen T.M."/>
            <person name="Wayne K.J."/>
            <person name="Tettelin H."/>
            <person name="Glass J.I."/>
            <person name="Rusch D."/>
            <person name="Podicherti R."/>
            <person name="Tsui H.-C.T."/>
            <person name="Winkler M.E."/>
        </authorList>
    </citation>
    <scope>NUCLEOTIDE SEQUENCE</scope>
</reference>
<evidence type="ECO:0000313" key="2">
    <source>
        <dbReference type="EMBL" id="SVB35337.1"/>
    </source>
</evidence>
<sequence length="119" mass="13155">AISNMINPAKVLGFLNFFDQWDPSLIFVMIGAILISAPFFFLFRNKSKPLFAETFSIPKIENIDSKLIVGSSLFGVGWGLVGFCPGPAIASLALANEYAIFFLISMFGGFFLTRLINYK</sequence>
<dbReference type="EMBL" id="UINC01038385">
    <property type="protein sequence ID" value="SVB35337.1"/>
    <property type="molecule type" value="Genomic_DNA"/>
</dbReference>
<evidence type="ECO:0000256" key="1">
    <source>
        <dbReference type="SAM" id="Phobius"/>
    </source>
</evidence>
<protein>
    <recommendedName>
        <fullName evidence="3">Sulphur transport domain-containing protein</fullName>
    </recommendedName>
</protein>
<dbReference type="Pfam" id="PF20398">
    <property type="entry name" value="DUF6691"/>
    <property type="match status" value="1"/>
</dbReference>
<keyword evidence="1" id="KW-0812">Transmembrane</keyword>
<evidence type="ECO:0008006" key="3">
    <source>
        <dbReference type="Google" id="ProtNLM"/>
    </source>
</evidence>
<name>A0A382DCF2_9ZZZZ</name>
<feature type="transmembrane region" description="Helical" evidence="1">
    <location>
        <begin position="67"/>
        <end position="92"/>
    </location>
</feature>
<dbReference type="AlphaFoldDB" id="A0A382DCF2"/>